<evidence type="ECO:0000256" key="4">
    <source>
        <dbReference type="ARBA" id="ARBA00023242"/>
    </source>
</evidence>
<sequence length="614" mass="70588">MDEEYVIQKAKQALQTDPLSAKAWMLTAKTLYPNNFGVQFEAYKIEKCSGHVKETAKCFSNLIGKFQQQPEFWEEINLVTAALRMETESKENDFLCEMFKHISADVQHKLLLLTADHCKDIHERCKLLLLLLQRFPSAIRTHGSSLVETLLSHSLSASTDANCFHKLLVCDLLPLLNSQSNITLELAPKVIFTLLHKTLKLHISTLKENQQSNKDLSCSEPWSQLFCVIEFVGKQLGWDPQLVNFTNWTKENYWQRLMHFYQSANWDDFTNPKQLVYCLILFLIYCLHQYNMNMSMENYVMIEAFTDASLPSPQIPEHKAKKRKTEVDLNVPHLSTENSNKSITSNFMLAVNCWDLLHSTDEINSEFTSLSTMLGLEVWLSSFYIDYSIYKGKYEEALKRLDCDGRAPIMKAITKACIHYTQYNYLVAFENVIETLNLLPTNIGTTSTQLVVGGNQRHLHFLPLTKLAVLQFCSKLVLRSIRQKGAKSSDMAIGHTLVLMQIDWPQEEEMLPSLMEEISRAGSFAYPHFQDYLIQVDILEELAYLWSIPGGKITLDIVPNLTTRRMGTRLADKGMKDVIRQAIRKQISRCNEPIHELIHSFLVQEKLQISPTLN</sequence>
<dbReference type="Proteomes" id="UP000695000">
    <property type="component" value="Unplaced"/>
</dbReference>
<dbReference type="PRINTS" id="PR02106">
    <property type="entry name" value="INTSUBUNIT10"/>
</dbReference>
<evidence type="ECO:0000313" key="5">
    <source>
        <dbReference type="Proteomes" id="UP000695000"/>
    </source>
</evidence>
<protein>
    <recommendedName>
        <fullName evidence="3">Integrator complex subunit 10</fullName>
    </recommendedName>
</protein>
<dbReference type="Pfam" id="PF21045">
    <property type="entry name" value="INT10"/>
    <property type="match status" value="2"/>
</dbReference>
<gene>
    <name evidence="6" type="primary">LOC108569657</name>
</gene>
<dbReference type="GeneID" id="108569657"/>
<reference evidence="6" key="1">
    <citation type="submission" date="2025-08" db="UniProtKB">
        <authorList>
            <consortium name="RefSeq"/>
        </authorList>
    </citation>
    <scope>IDENTIFICATION</scope>
    <source>
        <tissue evidence="6">Whole Larva</tissue>
    </source>
</reference>
<evidence type="ECO:0000256" key="1">
    <source>
        <dbReference type="ARBA" id="ARBA00004123"/>
    </source>
</evidence>
<accession>A0ABM1NIX8</accession>
<name>A0ABM1NIX8_NICVS</name>
<keyword evidence="4" id="KW-0539">Nucleus</keyword>
<evidence type="ECO:0000256" key="2">
    <source>
        <dbReference type="ARBA" id="ARBA00010391"/>
    </source>
</evidence>
<evidence type="ECO:0000256" key="3">
    <source>
        <dbReference type="ARBA" id="ARBA00016811"/>
    </source>
</evidence>
<comment type="subcellular location">
    <subcellularLocation>
        <location evidence="1">Nucleus</location>
    </subcellularLocation>
</comment>
<proteinExistence type="inferred from homology"/>
<dbReference type="PANTHER" id="PTHR16055">
    <property type="entry name" value="INTEGRATOR COMPLEX SUBUNIT 10"/>
    <property type="match status" value="1"/>
</dbReference>
<dbReference type="InterPro" id="IPR026164">
    <property type="entry name" value="Int_cplx_su10"/>
</dbReference>
<keyword evidence="5" id="KW-1185">Reference proteome</keyword>
<dbReference type="PANTHER" id="PTHR16055:SF2">
    <property type="entry name" value="INTEGRATOR COMPLEX SUBUNIT 10"/>
    <property type="match status" value="1"/>
</dbReference>
<evidence type="ECO:0000313" key="6">
    <source>
        <dbReference type="RefSeq" id="XP_017786778.1"/>
    </source>
</evidence>
<comment type="similarity">
    <text evidence="2">Belongs to the Integrator subunit 10 family.</text>
</comment>
<organism evidence="5 6">
    <name type="scientific">Nicrophorus vespilloides</name>
    <name type="common">Boreal carrion beetle</name>
    <dbReference type="NCBI Taxonomy" id="110193"/>
    <lineage>
        <taxon>Eukaryota</taxon>
        <taxon>Metazoa</taxon>
        <taxon>Ecdysozoa</taxon>
        <taxon>Arthropoda</taxon>
        <taxon>Hexapoda</taxon>
        <taxon>Insecta</taxon>
        <taxon>Pterygota</taxon>
        <taxon>Neoptera</taxon>
        <taxon>Endopterygota</taxon>
        <taxon>Coleoptera</taxon>
        <taxon>Polyphaga</taxon>
        <taxon>Staphyliniformia</taxon>
        <taxon>Silphidae</taxon>
        <taxon>Nicrophorinae</taxon>
        <taxon>Nicrophorus</taxon>
    </lineage>
</organism>
<dbReference type="RefSeq" id="XP_017786778.1">
    <property type="nucleotide sequence ID" value="XM_017931289.1"/>
</dbReference>